<dbReference type="Gene3D" id="2.60.120.260">
    <property type="entry name" value="Galactose-binding domain-like"/>
    <property type="match status" value="3"/>
</dbReference>
<evidence type="ECO:0000256" key="4">
    <source>
        <dbReference type="ARBA" id="ARBA00022801"/>
    </source>
</evidence>
<feature type="domain" description="Secretion system C-terminal sorting" evidence="10">
    <location>
        <begin position="1377"/>
        <end position="1449"/>
    </location>
</feature>
<keyword evidence="6" id="KW-1133">Transmembrane helix</keyword>
<dbReference type="PANTHER" id="PTHR10030">
    <property type="entry name" value="ALPHA-L-FUCOSIDASE"/>
    <property type="match status" value="1"/>
</dbReference>
<keyword evidence="4" id="KW-0378">Hydrolase</keyword>
<dbReference type="InterPro" id="IPR013783">
    <property type="entry name" value="Ig-like_fold"/>
</dbReference>
<proteinExistence type="inferred from homology"/>
<name>A0A3D8YGG9_9BACT</name>
<protein>
    <recommendedName>
        <fullName evidence="2">alpha-L-fucosidase</fullName>
        <ecNumber evidence="2">3.2.1.51</ecNumber>
    </recommendedName>
</protein>
<evidence type="ECO:0000313" key="12">
    <source>
        <dbReference type="Proteomes" id="UP000256373"/>
    </source>
</evidence>
<evidence type="ECO:0000256" key="3">
    <source>
        <dbReference type="ARBA" id="ARBA00022729"/>
    </source>
</evidence>
<gene>
    <name evidence="11" type="ORF">DSL64_03310</name>
</gene>
<comment type="caution">
    <text evidence="11">The sequence shown here is derived from an EMBL/GenBank/DDBJ whole genome shotgun (WGS) entry which is preliminary data.</text>
</comment>
<accession>A0A3D8YGG9</accession>
<dbReference type="GO" id="GO:0005764">
    <property type="term" value="C:lysosome"/>
    <property type="evidence" value="ECO:0007669"/>
    <property type="project" value="TreeGrafter"/>
</dbReference>
<keyword evidence="3" id="KW-0732">Signal</keyword>
<evidence type="ECO:0000259" key="9">
    <source>
        <dbReference type="Pfam" id="PF13290"/>
    </source>
</evidence>
<dbReference type="SMART" id="SM00812">
    <property type="entry name" value="Alpha_L_fucos"/>
    <property type="match status" value="1"/>
</dbReference>
<keyword evidence="5" id="KW-0326">Glycosidase</keyword>
<dbReference type="EC" id="3.2.1.51" evidence="2"/>
<feature type="transmembrane region" description="Helical" evidence="6">
    <location>
        <begin position="21"/>
        <end position="41"/>
    </location>
</feature>
<dbReference type="PANTHER" id="PTHR10030:SF37">
    <property type="entry name" value="ALPHA-L-FUCOSIDASE-RELATED"/>
    <property type="match status" value="1"/>
</dbReference>
<feature type="domain" description="GH29D-like beta-sandwich" evidence="9">
    <location>
        <begin position="468"/>
        <end position="528"/>
    </location>
</feature>
<comment type="similarity">
    <text evidence="1">Belongs to the glycosyl hydrolase 29 family.</text>
</comment>
<dbReference type="InterPro" id="IPR026444">
    <property type="entry name" value="Secre_tail"/>
</dbReference>
<reference evidence="11 12" key="1">
    <citation type="submission" date="2018-07" db="EMBL/GenBank/DDBJ databases">
        <title>Dyadobacter roseus sp. nov., isolated from rose rhizosphere soil.</title>
        <authorList>
            <person name="Chen L."/>
        </authorList>
    </citation>
    <scope>NUCLEOTIDE SEQUENCE [LARGE SCALE GENOMIC DNA]</scope>
    <source>
        <strain evidence="11 12">RS19</strain>
    </source>
</reference>
<dbReference type="Pfam" id="PF05345">
    <property type="entry name" value="He_PIG"/>
    <property type="match status" value="1"/>
</dbReference>
<dbReference type="NCBIfam" id="TIGR04183">
    <property type="entry name" value="Por_Secre_tail"/>
    <property type="match status" value="1"/>
</dbReference>
<keyword evidence="12" id="KW-1185">Reference proteome</keyword>
<dbReference type="GO" id="GO:0006004">
    <property type="term" value="P:fucose metabolic process"/>
    <property type="evidence" value="ECO:0007669"/>
    <property type="project" value="TreeGrafter"/>
</dbReference>
<sequence>MFNYLSYFWENLNLHDMIRKLLLIRICLLLVMQLLLCNLYAQSLTIVSESSSAAVPYPPNAIYPAFVDNMEYNSWTESGKNSYFQLKATGGASPYTWSVTSGSLPGGLSLTTDGKIQGTPTTEGDFTFTAQVKDASNVTVSKQLIMKAAPYRSKWMTDSKFGIMLQWGVPKLTAKADIATFEAGITPLFNAEAWVDSIKNMGAKVLNFYGKDGNGIRYWPSTSPSKLGYKTSRDIVGELLTACHAKGVKFVAYFAPDHGWPKNNALWDSDSLTTDVHIGTGVLNTALIRELIAMGVDGVWIDMGATAELYPASVNPAWFPWGTILPVIRSINPFATFVANSGVGNGDTVLHWPDTDIIVYENSVSWAPAVAVQNSTNKKMALEVDNLLDNSWAWTWPVDNYGGSAKTSADIIESIKRNWRVGATYMLNYPALPNGTLIPTQYRQTLKDIGEFVKANQGWSITPTSSLAPGHYNTAQTVSLNAPNATIYYTLDGSYPTKTSTQYIASSPLHINKNTRLRAISVEQGKGESLSLDVYYSIGPETLENLVKLLSGITGGESITDVKEYYRGIKFTVGHQSVLLKKIGRYFAPANAGKHNILIKKYEDDEILRSTSIDMNIGNADGLGYKYVDIMPVVLQAGKTYIIASKENSIDKYLNTPISKSVLDKNFNKLVKFNLNPNGGKKLVVEDGNGQLLNMVYQTDTVVVEPTNLAFGAATYLQDNNSQHREPSVVVKPFYAENAVDDDPETSAAATVSYAWTLHTDLGRVHRNINKVKIDFDESGYSTEFQVWGAKSNSWELLYSKTNNEEKHHQISFPAKDLRYIRVRSLKPDTANQVGEQMRIVKLGVYSDPNLAVGTDVFLQSNSGSSLGASENLHVAKHAIDGDLNTRAQAGGQFPWTLLTDLGRTYNKLTRVRINFAEPLFSTDYIIQTSKDNVNWPDTVAVVSNNGVAPNPVNYNPDHWFAPREARYVRVRSLKPNAPGQLGFQMAIAELGVFESTNLAATPEAKLYLQKNDGNPVPGSPQISSTYTALPELAIDTDLTTAAVASLSWDWTFFTDLDKVYQGINKINIDFLANGFATEYKVFASSNKINWVEVKHVTGNSNLQNYHTFSQPFEARYIGIKAVLPNGAGQTGTQMSIAELGIYSDYSVDCNFTPSALVSNSNPAPGSAISLSYACSGSGCNGVTYSWSGNSIDGSSQPLNITAPSTAGTYTYTLTSKKTSCPDKTSTVNIVISPIANPCNFTDKGIVGTWSGLNVQTRQFIVNGTFQWLLVVAPTGSSVDKHFPKGANFAERNDILWDNGAISKSCLGDGDTGFYGLDLPSGITIPAGYTQASEIDGAKYFHTGGSARIGVKEDLLVSTGLQNIESPPKESAIQITPNPNTGIFEVVFSLEKGKSATLSVVDIQGKTISDKTVLGKGAQKEKINIANYGPGTYMIILRKERGVEAVKTVVVK</sequence>
<dbReference type="InterPro" id="IPR008979">
    <property type="entry name" value="Galactose-bd-like_sf"/>
</dbReference>
<dbReference type="Pfam" id="PF01120">
    <property type="entry name" value="Alpha_L_fucos"/>
    <property type="match status" value="1"/>
</dbReference>
<dbReference type="Gene3D" id="2.60.40.10">
    <property type="entry name" value="Immunoglobulins"/>
    <property type="match status" value="1"/>
</dbReference>
<evidence type="ECO:0000256" key="5">
    <source>
        <dbReference type="ARBA" id="ARBA00023295"/>
    </source>
</evidence>
<evidence type="ECO:0000259" key="8">
    <source>
        <dbReference type="Pfam" id="PF01120"/>
    </source>
</evidence>
<evidence type="ECO:0000256" key="6">
    <source>
        <dbReference type="SAM" id="Phobius"/>
    </source>
</evidence>
<dbReference type="InterPro" id="IPR017853">
    <property type="entry name" value="GH"/>
</dbReference>
<dbReference type="Pfam" id="PF18962">
    <property type="entry name" value="Por_Secre_tail"/>
    <property type="match status" value="1"/>
</dbReference>
<dbReference type="InterPro" id="IPR000421">
    <property type="entry name" value="FA58C"/>
</dbReference>
<keyword evidence="6" id="KW-0472">Membrane</keyword>
<dbReference type="GO" id="GO:0016139">
    <property type="term" value="P:glycoside catabolic process"/>
    <property type="evidence" value="ECO:0007669"/>
    <property type="project" value="TreeGrafter"/>
</dbReference>
<feature type="domain" description="F5/8 type C" evidence="7">
    <location>
        <begin position="870"/>
        <end position="977"/>
    </location>
</feature>
<feature type="domain" description="F5/8 type C" evidence="7">
    <location>
        <begin position="1056"/>
        <end position="1124"/>
    </location>
</feature>
<dbReference type="Pfam" id="PF00754">
    <property type="entry name" value="F5_F8_type_C"/>
    <property type="match status" value="2"/>
</dbReference>
<dbReference type="Pfam" id="PF13290">
    <property type="entry name" value="CHB_HEX_C_1"/>
    <property type="match status" value="1"/>
</dbReference>
<feature type="domain" description="Glycoside hydrolase family 29 N-terminal" evidence="8">
    <location>
        <begin position="188"/>
        <end position="456"/>
    </location>
</feature>
<evidence type="ECO:0000256" key="1">
    <source>
        <dbReference type="ARBA" id="ARBA00007951"/>
    </source>
</evidence>
<keyword evidence="6" id="KW-0812">Transmembrane</keyword>
<dbReference type="SUPFAM" id="SSF51445">
    <property type="entry name" value="(Trans)glycosidases"/>
    <property type="match status" value="1"/>
</dbReference>
<evidence type="ECO:0000259" key="7">
    <source>
        <dbReference type="Pfam" id="PF00754"/>
    </source>
</evidence>
<evidence type="ECO:0000259" key="10">
    <source>
        <dbReference type="Pfam" id="PF18962"/>
    </source>
</evidence>
<dbReference type="InterPro" id="IPR000933">
    <property type="entry name" value="Glyco_hydro_29"/>
</dbReference>
<dbReference type="GO" id="GO:0004560">
    <property type="term" value="F:alpha-L-fucosidase activity"/>
    <property type="evidence" value="ECO:0007669"/>
    <property type="project" value="InterPro"/>
</dbReference>
<dbReference type="EMBL" id="QNUL01000002">
    <property type="protein sequence ID" value="REA63489.1"/>
    <property type="molecule type" value="Genomic_DNA"/>
</dbReference>
<dbReference type="Proteomes" id="UP000256373">
    <property type="component" value="Unassembled WGS sequence"/>
</dbReference>
<evidence type="ECO:0000313" key="11">
    <source>
        <dbReference type="EMBL" id="REA63489.1"/>
    </source>
</evidence>
<evidence type="ECO:0000256" key="2">
    <source>
        <dbReference type="ARBA" id="ARBA00012662"/>
    </source>
</evidence>
<dbReference type="InterPro" id="IPR057739">
    <property type="entry name" value="Glyco_hydro_29_N"/>
</dbReference>
<organism evidence="11 12">
    <name type="scientific">Dyadobacter luteus</name>
    <dbReference type="NCBI Taxonomy" id="2259619"/>
    <lineage>
        <taxon>Bacteria</taxon>
        <taxon>Pseudomonadati</taxon>
        <taxon>Bacteroidota</taxon>
        <taxon>Cytophagia</taxon>
        <taxon>Cytophagales</taxon>
        <taxon>Spirosomataceae</taxon>
        <taxon>Dyadobacter</taxon>
    </lineage>
</organism>
<dbReference type="SUPFAM" id="SSF49785">
    <property type="entry name" value="Galactose-binding domain-like"/>
    <property type="match status" value="3"/>
</dbReference>
<dbReference type="Gene3D" id="3.20.20.80">
    <property type="entry name" value="Glycosidases"/>
    <property type="match status" value="1"/>
</dbReference>
<dbReference type="InterPro" id="IPR059177">
    <property type="entry name" value="GH29D-like_dom"/>
</dbReference>